<evidence type="ECO:0000256" key="6">
    <source>
        <dbReference type="SAM" id="MobiDB-lite"/>
    </source>
</evidence>
<dbReference type="PROSITE" id="PS50888">
    <property type="entry name" value="BHLH"/>
    <property type="match status" value="1"/>
</dbReference>
<feature type="domain" description="BHLH" evidence="7">
    <location>
        <begin position="50"/>
        <end position="102"/>
    </location>
</feature>
<dbReference type="Proteomes" id="UP000311919">
    <property type="component" value="Unassembled WGS sequence"/>
</dbReference>
<evidence type="ECO:0000256" key="1">
    <source>
        <dbReference type="ARBA" id="ARBA00004123"/>
    </source>
</evidence>
<dbReference type="GO" id="GO:0000981">
    <property type="term" value="F:DNA-binding transcription factor activity, RNA polymerase II-specific"/>
    <property type="evidence" value="ECO:0007669"/>
    <property type="project" value="TreeGrafter"/>
</dbReference>
<dbReference type="Pfam" id="PF00010">
    <property type="entry name" value="HLH"/>
    <property type="match status" value="1"/>
</dbReference>
<name>A0A4Z2CZ08_SCHJA</name>
<dbReference type="AlphaFoldDB" id="A0A4Z2CZ08"/>
<feature type="compositionally biased region" description="Low complexity" evidence="6">
    <location>
        <begin position="462"/>
        <end position="475"/>
    </location>
</feature>
<keyword evidence="5" id="KW-0539">Nucleus</keyword>
<feature type="region of interest" description="Disordered" evidence="6">
    <location>
        <begin position="34"/>
        <end position="55"/>
    </location>
</feature>
<dbReference type="InterPro" id="IPR011598">
    <property type="entry name" value="bHLH_dom"/>
</dbReference>
<dbReference type="GO" id="GO:0000977">
    <property type="term" value="F:RNA polymerase II transcription regulatory region sequence-specific DNA binding"/>
    <property type="evidence" value="ECO:0007669"/>
    <property type="project" value="TreeGrafter"/>
</dbReference>
<dbReference type="SMART" id="SM00353">
    <property type="entry name" value="HLH"/>
    <property type="match status" value="1"/>
</dbReference>
<dbReference type="PANTHER" id="PTHR23349">
    <property type="entry name" value="BASIC HELIX-LOOP-HELIX TRANSCRIPTION FACTOR, TWIST"/>
    <property type="match status" value="1"/>
</dbReference>
<organism evidence="8 9">
    <name type="scientific">Schistosoma japonicum</name>
    <name type="common">Blood fluke</name>
    <dbReference type="NCBI Taxonomy" id="6182"/>
    <lineage>
        <taxon>Eukaryota</taxon>
        <taxon>Metazoa</taxon>
        <taxon>Spiralia</taxon>
        <taxon>Lophotrochozoa</taxon>
        <taxon>Platyhelminthes</taxon>
        <taxon>Trematoda</taxon>
        <taxon>Digenea</taxon>
        <taxon>Strigeidida</taxon>
        <taxon>Schistosomatoidea</taxon>
        <taxon>Schistosomatidae</taxon>
        <taxon>Schistosoma</taxon>
    </lineage>
</organism>
<keyword evidence="9" id="KW-1185">Reference proteome</keyword>
<dbReference type="SUPFAM" id="SSF47459">
    <property type="entry name" value="HLH, helix-loop-helix DNA-binding domain"/>
    <property type="match status" value="1"/>
</dbReference>
<dbReference type="FunFam" id="4.10.280.10:FF:000010">
    <property type="entry name" value="Scleraxis bHLH transcription factor"/>
    <property type="match status" value="1"/>
</dbReference>
<feature type="region of interest" description="Disordered" evidence="6">
    <location>
        <begin position="462"/>
        <end position="481"/>
    </location>
</feature>
<protein>
    <submittedName>
        <fullName evidence="8">Transcription factor 21</fullName>
    </submittedName>
</protein>
<reference evidence="8 9" key="1">
    <citation type="submission" date="2019-03" db="EMBL/GenBank/DDBJ databases">
        <title>An improved genome assembly of the fluke Schistosoma japonicum.</title>
        <authorList>
            <person name="Hu W."/>
            <person name="Luo F."/>
            <person name="Yin M."/>
            <person name="Mo X."/>
            <person name="Sun C."/>
            <person name="Wu Q."/>
            <person name="Zhu B."/>
            <person name="Xiang M."/>
            <person name="Wang J."/>
            <person name="Wang Y."/>
            <person name="Zhang T."/>
            <person name="Xu B."/>
            <person name="Zheng H."/>
            <person name="Feng Z."/>
        </authorList>
    </citation>
    <scope>NUCLEOTIDE SEQUENCE [LARGE SCALE GENOMIC DNA]</scope>
    <source>
        <strain evidence="8">HuSjv2</strain>
        <tissue evidence="8">Worms</tissue>
    </source>
</reference>
<dbReference type="EMBL" id="SKCS01000395">
    <property type="protein sequence ID" value="TNN09473.1"/>
    <property type="molecule type" value="Genomic_DNA"/>
</dbReference>
<evidence type="ECO:0000256" key="2">
    <source>
        <dbReference type="ARBA" id="ARBA00023015"/>
    </source>
</evidence>
<keyword evidence="3" id="KW-0238">DNA-binding</keyword>
<comment type="subcellular location">
    <subcellularLocation>
        <location evidence="1">Nucleus</location>
    </subcellularLocation>
</comment>
<proteinExistence type="predicted"/>
<gene>
    <name evidence="8" type="ORF">EWB00_006351</name>
</gene>
<dbReference type="GO" id="GO:0046983">
    <property type="term" value="F:protein dimerization activity"/>
    <property type="evidence" value="ECO:0007669"/>
    <property type="project" value="InterPro"/>
</dbReference>
<comment type="caution">
    <text evidence="8">The sequence shown here is derived from an EMBL/GenBank/DDBJ whole genome shotgun (WGS) entry which is preliminary data.</text>
</comment>
<dbReference type="GO" id="GO:0005634">
    <property type="term" value="C:nucleus"/>
    <property type="evidence" value="ECO:0007669"/>
    <property type="project" value="UniProtKB-SubCell"/>
</dbReference>
<keyword evidence="2" id="KW-0805">Transcription regulation</keyword>
<accession>A0A4Z2CZ08</accession>
<dbReference type="InterPro" id="IPR050283">
    <property type="entry name" value="E-box_TF_Regulators"/>
</dbReference>
<evidence type="ECO:0000256" key="5">
    <source>
        <dbReference type="ARBA" id="ARBA00023242"/>
    </source>
</evidence>
<evidence type="ECO:0000256" key="4">
    <source>
        <dbReference type="ARBA" id="ARBA00023163"/>
    </source>
</evidence>
<keyword evidence="4" id="KW-0804">Transcription</keyword>
<dbReference type="Gene3D" id="4.10.280.10">
    <property type="entry name" value="Helix-loop-helix DNA-binding domain"/>
    <property type="match status" value="1"/>
</dbReference>
<dbReference type="OrthoDB" id="6233288at2759"/>
<dbReference type="PANTHER" id="PTHR23349:SF111">
    <property type="entry name" value="BHLH DOMAIN-CONTAINING PROTEIN"/>
    <property type="match status" value="1"/>
</dbReference>
<dbReference type="CDD" id="cd11423">
    <property type="entry name" value="bHLH_TS_musculin_like"/>
    <property type="match status" value="1"/>
</dbReference>
<feature type="compositionally biased region" description="Polar residues" evidence="6">
    <location>
        <begin position="45"/>
        <end position="54"/>
    </location>
</feature>
<dbReference type="InterPro" id="IPR036638">
    <property type="entry name" value="HLH_DNA-bd_sf"/>
</dbReference>
<dbReference type="GO" id="GO:0032502">
    <property type="term" value="P:developmental process"/>
    <property type="evidence" value="ECO:0007669"/>
    <property type="project" value="TreeGrafter"/>
</dbReference>
<evidence type="ECO:0000256" key="3">
    <source>
        <dbReference type="ARBA" id="ARBA00023125"/>
    </source>
</evidence>
<evidence type="ECO:0000259" key="7">
    <source>
        <dbReference type="PROSITE" id="PS50888"/>
    </source>
</evidence>
<sequence>MRMTARVKSHTSNNSDIVITTNNINYNNTLLITPNGKRRGRKPGLNSTVAQRSAANARERSRMRVLSGAFVELKGALPWVPKDTKLSKLDTLKLAAGYIAYLRRILDTSESHTPSRTPSTEIPEESGLVKTPSSLKLLSNKPNFELNSNLHDSTLSDTIKLFNLVTTNSDLKNHRTGGYAKCSHKHEKCDEEEEEDEEVEEDFLPHLRYNQQQQPYSPDQLSDQHYSRLDHYMNSHQQRNIPYTINHQYNHPPSSLTHNKNLVNDINCLKFNSLSTSISPSPTAPILQPTTDVEFPINKSMNETYNNISNICHVGHINNDYLSVKNNPSIVYPEFYPNQYDLKTSLSSYVDNIYEETPNTTNHITYSSNYQSLDEDRLQSLIDHLNERNYEDIDILKLKNHFYPNLTRLIKPSITTSLTPDKSSLNETVFLKSGVAQENSTIPQSMCMTYCMKQYQKIDTDSSLSSSSSAETSGSEINDDSILPTKTNNCLSNHCSSRQINNNV</sequence>
<evidence type="ECO:0000313" key="8">
    <source>
        <dbReference type="EMBL" id="TNN09473.1"/>
    </source>
</evidence>
<dbReference type="STRING" id="6182.A0A4Z2CZ08"/>
<evidence type="ECO:0000313" key="9">
    <source>
        <dbReference type="Proteomes" id="UP000311919"/>
    </source>
</evidence>